<dbReference type="Gene3D" id="3.90.550.10">
    <property type="entry name" value="Spore Coat Polysaccharide Biosynthesis Protein SpsA, Chain A"/>
    <property type="match status" value="1"/>
</dbReference>
<accession>A0A9P4U2Q6</accession>
<evidence type="ECO:0000256" key="1">
    <source>
        <dbReference type="SAM" id="Phobius"/>
    </source>
</evidence>
<dbReference type="Proteomes" id="UP000800235">
    <property type="component" value="Unassembled WGS sequence"/>
</dbReference>
<dbReference type="EMBL" id="MU007014">
    <property type="protein sequence ID" value="KAF2435140.1"/>
    <property type="molecule type" value="Genomic_DNA"/>
</dbReference>
<dbReference type="PANTHER" id="PTHR11183">
    <property type="entry name" value="GLYCOGENIN SUBFAMILY MEMBER"/>
    <property type="match status" value="1"/>
</dbReference>
<organism evidence="2 3">
    <name type="scientific">Tothia fuscella</name>
    <dbReference type="NCBI Taxonomy" id="1048955"/>
    <lineage>
        <taxon>Eukaryota</taxon>
        <taxon>Fungi</taxon>
        <taxon>Dikarya</taxon>
        <taxon>Ascomycota</taxon>
        <taxon>Pezizomycotina</taxon>
        <taxon>Dothideomycetes</taxon>
        <taxon>Pleosporomycetidae</taxon>
        <taxon>Venturiales</taxon>
        <taxon>Cylindrosympodiaceae</taxon>
        <taxon>Tothia</taxon>
    </lineage>
</organism>
<keyword evidence="1" id="KW-0812">Transmembrane</keyword>
<keyword evidence="1" id="KW-1133">Transmembrane helix</keyword>
<sequence length="408" mass="47591">MVTKHYNWADDEEQDRLYYSSKQKENANGRFHWPAILRRSKAAPLLAAIIGIWLLTWWWMTSSSDHYVVPQLNWSRFAYSQYTTDTQSLCNALLVFESLVRLGSKADRVLLYPEEWTQKKDDRTAWLLQTAQQKYGVKLEPVQLLSAEITSESSKKWQKDKPGTLSDPTADWSLSITKLRVFDLVQYDRVLHLDSDITLLHHMDELFHLPKTPIAMPRAYWSDGPPSTWPLTSLIMLVEPNPNEVIAMMQTLHRWQKNPNYSMSKKYDMDLLNHRFAASALVLPHRPYTMLTAGFRSHNHSTYLGYHNGFDSDPRAKWDPDLAFKEAKLVHFSDWPLPKPWVMWNHESLSEIQPDCGGVNKGTCREREIWKGLYDDFRRRRKDVCKILSVPAPDWKEWKKSVGAGGKK</sequence>
<dbReference type="InterPro" id="IPR029044">
    <property type="entry name" value="Nucleotide-diphossugar_trans"/>
</dbReference>
<dbReference type="GO" id="GO:0016740">
    <property type="term" value="F:transferase activity"/>
    <property type="evidence" value="ECO:0007669"/>
    <property type="project" value="UniProtKB-KW"/>
</dbReference>
<proteinExistence type="predicted"/>
<evidence type="ECO:0000313" key="2">
    <source>
        <dbReference type="EMBL" id="KAF2435140.1"/>
    </source>
</evidence>
<dbReference type="SUPFAM" id="SSF53448">
    <property type="entry name" value="Nucleotide-diphospho-sugar transferases"/>
    <property type="match status" value="1"/>
</dbReference>
<dbReference type="InterPro" id="IPR050587">
    <property type="entry name" value="GNT1/Glycosyltrans_8"/>
</dbReference>
<comment type="caution">
    <text evidence="2">The sequence shown here is derived from an EMBL/GenBank/DDBJ whole genome shotgun (WGS) entry which is preliminary data.</text>
</comment>
<reference evidence="2" key="1">
    <citation type="journal article" date="2020" name="Stud. Mycol.">
        <title>101 Dothideomycetes genomes: a test case for predicting lifestyles and emergence of pathogens.</title>
        <authorList>
            <person name="Haridas S."/>
            <person name="Albert R."/>
            <person name="Binder M."/>
            <person name="Bloem J."/>
            <person name="Labutti K."/>
            <person name="Salamov A."/>
            <person name="Andreopoulos B."/>
            <person name="Baker S."/>
            <person name="Barry K."/>
            <person name="Bills G."/>
            <person name="Bluhm B."/>
            <person name="Cannon C."/>
            <person name="Castanera R."/>
            <person name="Culley D."/>
            <person name="Daum C."/>
            <person name="Ezra D."/>
            <person name="Gonzalez J."/>
            <person name="Henrissat B."/>
            <person name="Kuo A."/>
            <person name="Liang C."/>
            <person name="Lipzen A."/>
            <person name="Lutzoni F."/>
            <person name="Magnuson J."/>
            <person name="Mondo S."/>
            <person name="Nolan M."/>
            <person name="Ohm R."/>
            <person name="Pangilinan J."/>
            <person name="Park H.-J."/>
            <person name="Ramirez L."/>
            <person name="Alfaro M."/>
            <person name="Sun H."/>
            <person name="Tritt A."/>
            <person name="Yoshinaga Y."/>
            <person name="Zwiers L.-H."/>
            <person name="Turgeon B."/>
            <person name="Goodwin S."/>
            <person name="Spatafora J."/>
            <person name="Crous P."/>
            <person name="Grigoriev I."/>
        </authorList>
    </citation>
    <scope>NUCLEOTIDE SEQUENCE</scope>
    <source>
        <strain evidence="2">CBS 130266</strain>
    </source>
</reference>
<dbReference type="OrthoDB" id="2014201at2759"/>
<keyword evidence="1" id="KW-0472">Membrane</keyword>
<dbReference type="AlphaFoldDB" id="A0A9P4U2Q6"/>
<evidence type="ECO:0000313" key="3">
    <source>
        <dbReference type="Proteomes" id="UP000800235"/>
    </source>
</evidence>
<protein>
    <submittedName>
        <fullName evidence="2">Nucleotide-diphospho-sugar transferase</fullName>
    </submittedName>
</protein>
<name>A0A9P4U2Q6_9PEZI</name>
<feature type="transmembrane region" description="Helical" evidence="1">
    <location>
        <begin position="42"/>
        <end position="60"/>
    </location>
</feature>
<keyword evidence="3" id="KW-1185">Reference proteome</keyword>
<keyword evidence="2" id="KW-0808">Transferase</keyword>
<gene>
    <name evidence="2" type="ORF">EJ08DRAFT_391157</name>
</gene>